<keyword evidence="2" id="KW-1185">Reference proteome</keyword>
<dbReference type="EMBL" id="PGOL01000538">
    <property type="protein sequence ID" value="PKI68924.1"/>
    <property type="molecule type" value="Genomic_DNA"/>
</dbReference>
<protein>
    <submittedName>
        <fullName evidence="1">Uncharacterized protein</fullName>
    </submittedName>
</protein>
<organism evidence="1 2">
    <name type="scientific">Punica granatum</name>
    <name type="common">Pomegranate</name>
    <dbReference type="NCBI Taxonomy" id="22663"/>
    <lineage>
        <taxon>Eukaryota</taxon>
        <taxon>Viridiplantae</taxon>
        <taxon>Streptophyta</taxon>
        <taxon>Embryophyta</taxon>
        <taxon>Tracheophyta</taxon>
        <taxon>Spermatophyta</taxon>
        <taxon>Magnoliopsida</taxon>
        <taxon>eudicotyledons</taxon>
        <taxon>Gunneridae</taxon>
        <taxon>Pentapetalae</taxon>
        <taxon>rosids</taxon>
        <taxon>malvids</taxon>
        <taxon>Myrtales</taxon>
        <taxon>Lythraceae</taxon>
        <taxon>Punica</taxon>
    </lineage>
</organism>
<evidence type="ECO:0000313" key="2">
    <source>
        <dbReference type="Proteomes" id="UP000233551"/>
    </source>
</evidence>
<reference evidence="1 2" key="1">
    <citation type="submission" date="2017-11" db="EMBL/GenBank/DDBJ databases">
        <title>De-novo sequencing of pomegranate (Punica granatum L.) genome.</title>
        <authorList>
            <person name="Akparov Z."/>
            <person name="Amiraslanov A."/>
            <person name="Hajiyeva S."/>
            <person name="Abbasov M."/>
            <person name="Kaur K."/>
            <person name="Hamwieh A."/>
            <person name="Solovyev V."/>
            <person name="Salamov A."/>
            <person name="Braich B."/>
            <person name="Kosarev P."/>
            <person name="Mahmoud A."/>
            <person name="Hajiyev E."/>
            <person name="Babayeva S."/>
            <person name="Izzatullayeva V."/>
            <person name="Mammadov A."/>
            <person name="Mammadov A."/>
            <person name="Sharifova S."/>
            <person name="Ojaghi J."/>
            <person name="Eynullazada K."/>
            <person name="Bayramov B."/>
            <person name="Abdulazimova A."/>
            <person name="Shahmuradov I."/>
        </authorList>
    </citation>
    <scope>NUCLEOTIDE SEQUENCE [LARGE SCALE GENOMIC DNA]</scope>
    <source>
        <strain evidence="2">cv. AG2017</strain>
        <tissue evidence="1">Leaf</tissue>
    </source>
</reference>
<name>A0A2I0KK83_PUNGR</name>
<dbReference type="AlphaFoldDB" id="A0A2I0KK83"/>
<sequence length="101" mass="10946">MILEAVLAATPGGLPWEDGEERGRSRRVRGFCQPPPPSFSLIVGSQVDRGGYSDYASFCIDSLIRPCGGSAESRDSEKLLFGLDPPLSHQLDLTLDFGEFS</sequence>
<proteinExistence type="predicted"/>
<evidence type="ECO:0000313" key="1">
    <source>
        <dbReference type="EMBL" id="PKI68924.1"/>
    </source>
</evidence>
<gene>
    <name evidence="1" type="ORF">CRG98_010683</name>
</gene>
<accession>A0A2I0KK83</accession>
<dbReference type="Proteomes" id="UP000233551">
    <property type="component" value="Unassembled WGS sequence"/>
</dbReference>
<comment type="caution">
    <text evidence="1">The sequence shown here is derived from an EMBL/GenBank/DDBJ whole genome shotgun (WGS) entry which is preliminary data.</text>
</comment>